<dbReference type="Gene3D" id="3.40.50.720">
    <property type="entry name" value="NAD(P)-binding Rossmann-like Domain"/>
    <property type="match status" value="1"/>
</dbReference>
<name>A0A1R4HDS0_9GAMM</name>
<dbReference type="Proteomes" id="UP000195667">
    <property type="component" value="Unassembled WGS sequence"/>
</dbReference>
<sequence>MKNNINPEKILVLGASGMLGNTMVRVLNEQKKFIVFSTVRSENIKKYFPIEFSQRIISGVDIENNDSLVNIFRIVRPDIVINCIGVVKQLANSYDQLLTISINSLLPHRLLRLCEISRARLIHISTDCVFSGNIGNYIEQDLSDANDLYGRSKYLGEINDQAHVVTLRTSIIGHELNTQRGLVEWFLSQQIKVKGFKKVIFSGLPAVVLAEIIRDIVIPNKSLKGLYHVAAKPISKLDLLQLIADIYSKKIQIIPDDSLVIDRSLNAERFLKATGYVSPEWPELIKIMHDYYQLQENNVQR</sequence>
<comment type="function">
    <text evidence="6">Catalyzes the reduction of dTDP-6-deoxy-L-lyxo-4-hexulose to yield dTDP-L-rhamnose.</text>
</comment>
<dbReference type="EMBL" id="FUKI01000126">
    <property type="protein sequence ID" value="SJM94030.1"/>
    <property type="molecule type" value="Genomic_DNA"/>
</dbReference>
<comment type="pathway">
    <text evidence="1 6">Carbohydrate biosynthesis; dTDP-L-rhamnose biosynthesis.</text>
</comment>
<keyword evidence="9" id="KW-1185">Reference proteome</keyword>
<evidence type="ECO:0000313" key="8">
    <source>
        <dbReference type="EMBL" id="SJM94030.1"/>
    </source>
</evidence>
<evidence type="ECO:0000256" key="2">
    <source>
        <dbReference type="ARBA" id="ARBA00010944"/>
    </source>
</evidence>
<dbReference type="UniPathway" id="UPA00124"/>
<protein>
    <recommendedName>
        <fullName evidence="4 6">dTDP-4-dehydrorhamnose reductase</fullName>
        <ecNumber evidence="3 6">1.1.1.133</ecNumber>
    </recommendedName>
</protein>
<keyword evidence="6" id="KW-0560">Oxidoreductase</keyword>
<dbReference type="InterPro" id="IPR036291">
    <property type="entry name" value="NAD(P)-bd_dom_sf"/>
</dbReference>
<proteinExistence type="inferred from homology"/>
<comment type="cofactor">
    <cofactor evidence="6">
        <name>Mg(2+)</name>
        <dbReference type="ChEBI" id="CHEBI:18420"/>
    </cofactor>
    <text evidence="6">Binds 1 Mg(2+) ion per monomer.</text>
</comment>
<dbReference type="RefSeq" id="WP_087144115.1">
    <property type="nucleotide sequence ID" value="NZ_FUKI01000126.1"/>
</dbReference>
<feature type="domain" description="RmlD-like substrate binding" evidence="7">
    <location>
        <begin position="9"/>
        <end position="249"/>
    </location>
</feature>
<accession>A0A1R4HDS0</accession>
<dbReference type="UniPathway" id="UPA00281"/>
<evidence type="ECO:0000259" key="7">
    <source>
        <dbReference type="Pfam" id="PF04321"/>
    </source>
</evidence>
<comment type="catalytic activity">
    <reaction evidence="5 6">
        <text>dTDP-beta-L-rhamnose + NADP(+) = dTDP-4-dehydro-beta-L-rhamnose + NADPH + H(+)</text>
        <dbReference type="Rhea" id="RHEA:21796"/>
        <dbReference type="ChEBI" id="CHEBI:15378"/>
        <dbReference type="ChEBI" id="CHEBI:57510"/>
        <dbReference type="ChEBI" id="CHEBI:57783"/>
        <dbReference type="ChEBI" id="CHEBI:58349"/>
        <dbReference type="ChEBI" id="CHEBI:62830"/>
        <dbReference type="EC" id="1.1.1.133"/>
    </reaction>
</comment>
<evidence type="ECO:0000256" key="5">
    <source>
        <dbReference type="ARBA" id="ARBA00048200"/>
    </source>
</evidence>
<dbReference type="Pfam" id="PF04321">
    <property type="entry name" value="RmlD_sub_bind"/>
    <property type="match status" value="1"/>
</dbReference>
<evidence type="ECO:0000256" key="1">
    <source>
        <dbReference type="ARBA" id="ARBA00004781"/>
    </source>
</evidence>
<dbReference type="PANTHER" id="PTHR10491">
    <property type="entry name" value="DTDP-4-DEHYDRORHAMNOSE REDUCTASE"/>
    <property type="match status" value="1"/>
</dbReference>
<dbReference type="AlphaFoldDB" id="A0A1R4HDS0"/>
<gene>
    <name evidence="8" type="ORF">CRENPOLYSF1_50083</name>
</gene>
<dbReference type="InterPro" id="IPR005913">
    <property type="entry name" value="dTDP_dehydrorham_reduct"/>
</dbReference>
<dbReference type="InterPro" id="IPR029903">
    <property type="entry name" value="RmlD-like-bd"/>
</dbReference>
<dbReference type="EC" id="1.1.1.133" evidence="3 6"/>
<dbReference type="GO" id="GO:0008831">
    <property type="term" value="F:dTDP-4-dehydrorhamnose reductase activity"/>
    <property type="evidence" value="ECO:0007669"/>
    <property type="project" value="UniProtKB-EC"/>
</dbReference>
<dbReference type="GO" id="GO:0005829">
    <property type="term" value="C:cytosol"/>
    <property type="evidence" value="ECO:0007669"/>
    <property type="project" value="TreeGrafter"/>
</dbReference>
<evidence type="ECO:0000256" key="6">
    <source>
        <dbReference type="RuleBase" id="RU364082"/>
    </source>
</evidence>
<evidence type="ECO:0000256" key="3">
    <source>
        <dbReference type="ARBA" id="ARBA00012929"/>
    </source>
</evidence>
<organism evidence="8 9">
    <name type="scientific">Crenothrix polyspora</name>
    <dbReference type="NCBI Taxonomy" id="360316"/>
    <lineage>
        <taxon>Bacteria</taxon>
        <taxon>Pseudomonadati</taxon>
        <taxon>Pseudomonadota</taxon>
        <taxon>Gammaproteobacteria</taxon>
        <taxon>Methylococcales</taxon>
        <taxon>Crenotrichaceae</taxon>
        <taxon>Crenothrix</taxon>
    </lineage>
</organism>
<comment type="similarity">
    <text evidence="2 6">Belongs to the dTDP-4-dehydrorhamnose reductase family.</text>
</comment>
<keyword evidence="6" id="KW-0521">NADP</keyword>
<dbReference type="PANTHER" id="PTHR10491:SF4">
    <property type="entry name" value="METHIONINE ADENOSYLTRANSFERASE 2 SUBUNIT BETA"/>
    <property type="match status" value="1"/>
</dbReference>
<dbReference type="SUPFAM" id="SSF51735">
    <property type="entry name" value="NAD(P)-binding Rossmann-fold domains"/>
    <property type="match status" value="1"/>
</dbReference>
<evidence type="ECO:0000313" key="9">
    <source>
        <dbReference type="Proteomes" id="UP000195667"/>
    </source>
</evidence>
<dbReference type="OrthoDB" id="9803892at2"/>
<evidence type="ECO:0000256" key="4">
    <source>
        <dbReference type="ARBA" id="ARBA00017099"/>
    </source>
</evidence>
<dbReference type="GO" id="GO:0009243">
    <property type="term" value="P:O antigen biosynthetic process"/>
    <property type="evidence" value="ECO:0007669"/>
    <property type="project" value="UniProtKB-UniPathway"/>
</dbReference>
<reference evidence="9" key="1">
    <citation type="submission" date="2017-02" db="EMBL/GenBank/DDBJ databases">
        <authorList>
            <person name="Daims H."/>
        </authorList>
    </citation>
    <scope>NUCLEOTIDE SEQUENCE [LARGE SCALE GENOMIC DNA]</scope>
</reference>
<dbReference type="CDD" id="cd05254">
    <property type="entry name" value="dTDP_HR_like_SDR_e"/>
    <property type="match status" value="1"/>
</dbReference>
<dbReference type="GO" id="GO:0019305">
    <property type="term" value="P:dTDP-rhamnose biosynthetic process"/>
    <property type="evidence" value="ECO:0007669"/>
    <property type="project" value="UniProtKB-UniPathway"/>
</dbReference>